<evidence type="ECO:0000256" key="2">
    <source>
        <dbReference type="ARBA" id="ARBA00022670"/>
    </source>
</evidence>
<accession>A0AAV8QWD5</accession>
<dbReference type="PRINTS" id="PR00792">
    <property type="entry name" value="PEPSIN"/>
</dbReference>
<evidence type="ECO:0000256" key="4">
    <source>
        <dbReference type="ARBA" id="ARBA00022801"/>
    </source>
</evidence>
<dbReference type="FunFam" id="2.40.70.10:FF:000018">
    <property type="entry name" value="Aspartic proteinase-like protein 2"/>
    <property type="match status" value="1"/>
</dbReference>
<dbReference type="InterPro" id="IPR034161">
    <property type="entry name" value="Pepsin-like_plant"/>
</dbReference>
<feature type="chain" id="PRO_5043956169" description="Peptidase A1 domain-containing protein" evidence="7">
    <location>
        <begin position="18"/>
        <end position="576"/>
    </location>
</feature>
<dbReference type="AlphaFoldDB" id="A0AAV8QWD5"/>
<dbReference type="InterPro" id="IPR021109">
    <property type="entry name" value="Peptidase_aspartic_dom_sf"/>
</dbReference>
<dbReference type="InterPro" id="IPR032861">
    <property type="entry name" value="TAXi_N"/>
</dbReference>
<evidence type="ECO:0000259" key="8">
    <source>
        <dbReference type="PROSITE" id="PS51767"/>
    </source>
</evidence>
<dbReference type="InterPro" id="IPR001461">
    <property type="entry name" value="Aspartic_peptidase_A1"/>
</dbReference>
<gene>
    <name evidence="9" type="ORF">OPV22_016794</name>
</gene>
<evidence type="ECO:0000256" key="6">
    <source>
        <dbReference type="PIRSR" id="PIRSR601461-1"/>
    </source>
</evidence>
<evidence type="ECO:0000313" key="9">
    <source>
        <dbReference type="EMBL" id="KAJ8484309.1"/>
    </source>
</evidence>
<keyword evidence="2" id="KW-0645">Protease</keyword>
<dbReference type="FunFam" id="2.40.70.10:FF:000020">
    <property type="entry name" value="Aspartic proteinase-like protein 2"/>
    <property type="match status" value="1"/>
</dbReference>
<dbReference type="EMBL" id="JAQQAF010000005">
    <property type="protein sequence ID" value="KAJ8484309.1"/>
    <property type="molecule type" value="Genomic_DNA"/>
</dbReference>
<keyword evidence="3" id="KW-0064">Aspartyl protease</keyword>
<evidence type="ECO:0000256" key="7">
    <source>
        <dbReference type="SAM" id="SignalP"/>
    </source>
</evidence>
<keyword evidence="4" id="KW-0378">Hydrolase</keyword>
<proteinExistence type="inferred from homology"/>
<keyword evidence="10" id="KW-1185">Reference proteome</keyword>
<evidence type="ECO:0000256" key="5">
    <source>
        <dbReference type="ARBA" id="ARBA00023180"/>
    </source>
</evidence>
<organism evidence="9 10">
    <name type="scientific">Ensete ventricosum</name>
    <name type="common">Abyssinian banana</name>
    <name type="synonym">Musa ensete</name>
    <dbReference type="NCBI Taxonomy" id="4639"/>
    <lineage>
        <taxon>Eukaryota</taxon>
        <taxon>Viridiplantae</taxon>
        <taxon>Streptophyta</taxon>
        <taxon>Embryophyta</taxon>
        <taxon>Tracheophyta</taxon>
        <taxon>Spermatophyta</taxon>
        <taxon>Magnoliopsida</taxon>
        <taxon>Liliopsida</taxon>
        <taxon>Zingiberales</taxon>
        <taxon>Musaceae</taxon>
        <taxon>Ensete</taxon>
    </lineage>
</organism>
<dbReference type="GO" id="GO:0004190">
    <property type="term" value="F:aspartic-type endopeptidase activity"/>
    <property type="evidence" value="ECO:0007669"/>
    <property type="project" value="UniProtKB-KW"/>
</dbReference>
<feature type="active site" evidence="6">
    <location>
        <position position="324"/>
    </location>
</feature>
<protein>
    <recommendedName>
        <fullName evidence="8">Peptidase A1 domain-containing protein</fullName>
    </recommendedName>
</protein>
<dbReference type="PROSITE" id="PS51767">
    <property type="entry name" value="PEPTIDASE_A1"/>
    <property type="match status" value="1"/>
</dbReference>
<evidence type="ECO:0000256" key="3">
    <source>
        <dbReference type="ARBA" id="ARBA00022750"/>
    </source>
</evidence>
<feature type="active site" evidence="6">
    <location>
        <position position="103"/>
    </location>
</feature>
<dbReference type="Proteomes" id="UP001222027">
    <property type="component" value="Unassembled WGS sequence"/>
</dbReference>
<dbReference type="GO" id="GO:0006508">
    <property type="term" value="P:proteolysis"/>
    <property type="evidence" value="ECO:0007669"/>
    <property type="project" value="UniProtKB-KW"/>
</dbReference>
<feature type="domain" description="Peptidase A1" evidence="8">
    <location>
        <begin position="85"/>
        <end position="443"/>
    </location>
</feature>
<dbReference type="CDD" id="cd05476">
    <property type="entry name" value="pepsin_A_like_plant"/>
    <property type="match status" value="1"/>
</dbReference>
<dbReference type="Gene3D" id="2.40.70.10">
    <property type="entry name" value="Acid Proteases"/>
    <property type="match status" value="2"/>
</dbReference>
<name>A0AAV8QWD5_ENSVE</name>
<evidence type="ECO:0000313" key="10">
    <source>
        <dbReference type="Proteomes" id="UP001222027"/>
    </source>
</evidence>
<dbReference type="Pfam" id="PF14543">
    <property type="entry name" value="TAXi_N"/>
    <property type="match status" value="1"/>
</dbReference>
<dbReference type="PANTHER" id="PTHR13683:SF875">
    <property type="entry name" value="EUKARYOTIC ASPARTYL PROTEASE FAMILY PROTEIN"/>
    <property type="match status" value="1"/>
</dbReference>
<dbReference type="InterPro" id="IPR033121">
    <property type="entry name" value="PEPTIDASE_A1"/>
</dbReference>
<comment type="similarity">
    <text evidence="1">Belongs to the peptidase A1 family.</text>
</comment>
<feature type="signal peptide" evidence="7">
    <location>
        <begin position="1"/>
        <end position="17"/>
    </location>
</feature>
<comment type="caution">
    <text evidence="9">The sequence shown here is derived from an EMBL/GenBank/DDBJ whole genome shotgun (WGS) entry which is preliminary data.</text>
</comment>
<dbReference type="Pfam" id="PF14541">
    <property type="entry name" value="TAXi_C"/>
    <property type="match status" value="1"/>
</dbReference>
<keyword evidence="5" id="KW-0325">Glycoprotein</keyword>
<dbReference type="InterPro" id="IPR032799">
    <property type="entry name" value="TAXi_C"/>
</dbReference>
<dbReference type="PANTHER" id="PTHR13683">
    <property type="entry name" value="ASPARTYL PROTEASES"/>
    <property type="match status" value="1"/>
</dbReference>
<dbReference type="SUPFAM" id="SSF50630">
    <property type="entry name" value="Acid proteases"/>
    <property type="match status" value="1"/>
</dbReference>
<keyword evidence="7" id="KW-0732">Signal</keyword>
<sequence>MWIPAVILLVVAGTVNAAHLAAAGPFPAKLNLERALPTRGVGVELLKARDRARHGRSLLGASFTPAGVVDFPVDGSSNPFTVGLYFTRVKLGNPSKEFYVQIDTGSDILWVTCSSCSGCPVSSGLNIQLDFFDPDKSSSSSWITCSDDRCSSALQTGEAVCSASGSSSSLCSYSFQYGDGSGTSGYYVSDTMYLDTVLGNEQTVNSSATVVFGCSNSQSGDLTKSDRAVDGIFGFGQHELSVVSQLSSIGVAPRVFSHCLKGSDNGGGILVLGEIIEPGIVYTPLVPSQSHYNLYLESISVNGQILSIDPSVFATTSAQGTIIDSGTTLAYLAEQAYDPFVSAIVSSLSPLVHSIPSKGNECFITSSSVDESFPSVTLNFKGGASLPVKPEDYLLQQVSVDNSIVWCIGWQKNHGSELTILGDIVLKDKIFVYDLANQRIGWMNYDCSVSVNVSTSSVKNEYLNTEQLNVNGASQARSVKLLSTSIAIVLVTRWPWEASVDEGKRKRRRALLLFKTSSFDQVMEIEEKMKSMLGIQDDKACHMVGKKIGARQRWHDQEQKCDIEICHVGVSIMWVL</sequence>
<evidence type="ECO:0000256" key="1">
    <source>
        <dbReference type="ARBA" id="ARBA00007447"/>
    </source>
</evidence>
<reference evidence="9 10" key="1">
    <citation type="submission" date="2022-12" db="EMBL/GenBank/DDBJ databases">
        <title>Chromosome-scale assembly of the Ensete ventricosum genome.</title>
        <authorList>
            <person name="Dussert Y."/>
            <person name="Stocks J."/>
            <person name="Wendawek A."/>
            <person name="Woldeyes F."/>
            <person name="Nichols R.A."/>
            <person name="Borrell J.S."/>
        </authorList>
    </citation>
    <scope>NUCLEOTIDE SEQUENCE [LARGE SCALE GENOMIC DNA]</scope>
    <source>
        <strain evidence="10">cv. Maze</strain>
        <tissue evidence="9">Seeds</tissue>
    </source>
</reference>